<feature type="compositionally biased region" description="Polar residues" evidence="7">
    <location>
        <begin position="226"/>
        <end position="235"/>
    </location>
</feature>
<evidence type="ECO:0000256" key="6">
    <source>
        <dbReference type="ARBA" id="ARBA00040494"/>
    </source>
</evidence>
<dbReference type="OrthoDB" id="6008834at2"/>
<evidence type="ECO:0000256" key="1">
    <source>
        <dbReference type="ARBA" id="ARBA00004496"/>
    </source>
</evidence>
<evidence type="ECO:0000256" key="3">
    <source>
        <dbReference type="ARBA" id="ARBA00022490"/>
    </source>
</evidence>
<evidence type="ECO:0000313" key="9">
    <source>
        <dbReference type="EMBL" id="KKB63292.1"/>
    </source>
</evidence>
<keyword evidence="2" id="KW-0813">Transport</keyword>
<dbReference type="NCBIfam" id="TIGR02499">
    <property type="entry name" value="HrpE_YscL_not"/>
    <property type="match status" value="1"/>
</dbReference>
<evidence type="ECO:0000313" key="10">
    <source>
        <dbReference type="Proteomes" id="UP000033618"/>
    </source>
</evidence>
<protein>
    <recommendedName>
        <fullName evidence="6">Type 3 secretion system stator protein</fullName>
    </recommendedName>
</protein>
<dbReference type="Proteomes" id="UP000033618">
    <property type="component" value="Unassembled WGS sequence"/>
</dbReference>
<dbReference type="AlphaFoldDB" id="A0A0F5K158"/>
<dbReference type="InterPro" id="IPR018035">
    <property type="entry name" value="Flagellar_FliH/T3SS_HrpE"/>
</dbReference>
<keyword evidence="3" id="KW-0963">Cytoplasm</keyword>
<proteinExistence type="inferred from homology"/>
<dbReference type="GO" id="GO:0030254">
    <property type="term" value="P:protein secretion by the type III secretion system"/>
    <property type="evidence" value="ECO:0007669"/>
    <property type="project" value="InterPro"/>
</dbReference>
<dbReference type="InterPro" id="IPR051472">
    <property type="entry name" value="T3SS_Stator/FliH"/>
</dbReference>
<organism evidence="9 10">
    <name type="scientific">Robbsia andropogonis</name>
    <dbReference type="NCBI Taxonomy" id="28092"/>
    <lineage>
        <taxon>Bacteria</taxon>
        <taxon>Pseudomonadati</taxon>
        <taxon>Pseudomonadota</taxon>
        <taxon>Betaproteobacteria</taxon>
        <taxon>Burkholderiales</taxon>
        <taxon>Burkholderiaceae</taxon>
        <taxon>Robbsia</taxon>
    </lineage>
</organism>
<dbReference type="Pfam" id="PF02108">
    <property type="entry name" value="FliH"/>
    <property type="match status" value="1"/>
</dbReference>
<dbReference type="RefSeq" id="WP_024903177.1">
    <property type="nucleotide sequence ID" value="NZ_CADFGU010000007.1"/>
</dbReference>
<comment type="similarity">
    <text evidence="5">Belongs to the SctL stator family.</text>
</comment>
<dbReference type="STRING" id="28092.WM40_12360"/>
<dbReference type="PATRIC" id="fig|28092.6.peg.2904"/>
<evidence type="ECO:0000256" key="4">
    <source>
        <dbReference type="ARBA" id="ARBA00022927"/>
    </source>
</evidence>
<feature type="domain" description="Flagellar assembly protein FliH/Type III secretion system HrpE" evidence="8">
    <location>
        <begin position="111"/>
        <end position="214"/>
    </location>
</feature>
<reference evidence="9 10" key="1">
    <citation type="submission" date="2015-03" db="EMBL/GenBank/DDBJ databases">
        <title>Draft Genome Sequence of Burkholderia andropogonis type strain ICMP2807, isolated from Sorghum bicolor.</title>
        <authorList>
            <person name="Lopes-Santos L."/>
            <person name="Castro D.B."/>
            <person name="Ottoboni L.M."/>
            <person name="Park D."/>
            <person name="Weirc B.S."/>
            <person name="Destefano S.A."/>
        </authorList>
    </citation>
    <scope>NUCLEOTIDE SEQUENCE [LARGE SCALE GENOMIC DNA]</scope>
    <source>
        <strain evidence="9 10">ICMP2807</strain>
    </source>
</reference>
<feature type="region of interest" description="Disordered" evidence="7">
    <location>
        <begin position="226"/>
        <end position="262"/>
    </location>
</feature>
<sequence>MVIWLRKPSGGIGVGQDVLRASELAQLVELDRASVHFERCTEELLSAARRDAQAIHSAAEEESQRTLRAAQTKYENAARLGYEAGRRRAMQEAHATMLRRAKAERDVLVASRQRIAGLIMRTVTKVVGETERDALFTQVAVSLSRSLEDTSFLTVRVAECDIREATHAFRNVCEANGWPVNPEILVDPEAEPGSCVCEWDHGVIEGGLPMQLRAIAAAIRRVTSAEPASSESADTYQEGLVPEGDIDDTLPDNAVDVTRVNP</sequence>
<dbReference type="PANTHER" id="PTHR34982:SF4">
    <property type="entry name" value="TYPE 3 SECRETION SYSTEM STATOR PROTEIN"/>
    <property type="match status" value="1"/>
</dbReference>
<keyword evidence="10" id="KW-1185">Reference proteome</keyword>
<dbReference type="GO" id="GO:0005829">
    <property type="term" value="C:cytosol"/>
    <property type="evidence" value="ECO:0007669"/>
    <property type="project" value="TreeGrafter"/>
</dbReference>
<dbReference type="InterPro" id="IPR012842">
    <property type="entry name" value="T3SS_SctL/SctL2"/>
</dbReference>
<name>A0A0F5K158_9BURK</name>
<gene>
    <name evidence="9" type="ORF">WM40_12360</name>
</gene>
<evidence type="ECO:0000256" key="2">
    <source>
        <dbReference type="ARBA" id="ARBA00022448"/>
    </source>
</evidence>
<evidence type="ECO:0000259" key="8">
    <source>
        <dbReference type="Pfam" id="PF02108"/>
    </source>
</evidence>
<dbReference type="PANTHER" id="PTHR34982">
    <property type="entry name" value="YOP PROTEINS TRANSLOCATION PROTEIN L"/>
    <property type="match status" value="1"/>
</dbReference>
<comment type="caution">
    <text evidence="9">The sequence shown here is derived from an EMBL/GenBank/DDBJ whole genome shotgun (WGS) entry which is preliminary data.</text>
</comment>
<evidence type="ECO:0000256" key="5">
    <source>
        <dbReference type="ARBA" id="ARBA00024335"/>
    </source>
</evidence>
<keyword evidence="4" id="KW-0653">Protein transport</keyword>
<dbReference type="EMBL" id="LAQU01000011">
    <property type="protein sequence ID" value="KKB63292.1"/>
    <property type="molecule type" value="Genomic_DNA"/>
</dbReference>
<evidence type="ECO:0000256" key="7">
    <source>
        <dbReference type="SAM" id="MobiDB-lite"/>
    </source>
</evidence>
<accession>A0A0F5K158</accession>
<comment type="subcellular location">
    <subcellularLocation>
        <location evidence="1">Cytoplasm</location>
    </subcellularLocation>
</comment>